<evidence type="ECO:0008006" key="7">
    <source>
        <dbReference type="Google" id="ProtNLM"/>
    </source>
</evidence>
<name>R7UQM5_CAPTE</name>
<dbReference type="EMBL" id="AMQN01007762">
    <property type="status" value="NOT_ANNOTATED_CDS"/>
    <property type="molecule type" value="Genomic_DNA"/>
</dbReference>
<evidence type="ECO:0000313" key="5">
    <source>
        <dbReference type="EnsemblMetazoa" id="CapteP189560"/>
    </source>
</evidence>
<keyword evidence="6" id="KW-1185">Reference proteome</keyword>
<evidence type="ECO:0000256" key="1">
    <source>
        <dbReference type="ARBA" id="ARBA00003520"/>
    </source>
</evidence>
<dbReference type="HOGENOM" id="CLU_027965_0_2_1"/>
<dbReference type="Pfam" id="PF00022">
    <property type="entry name" value="Actin"/>
    <property type="match status" value="1"/>
</dbReference>
<dbReference type="Gene3D" id="3.90.640.10">
    <property type="entry name" value="Actin, Chain A, domain 4"/>
    <property type="match status" value="1"/>
</dbReference>
<evidence type="ECO:0000256" key="2">
    <source>
        <dbReference type="ARBA" id="ARBA00006752"/>
    </source>
</evidence>
<organism evidence="4">
    <name type="scientific">Capitella teleta</name>
    <name type="common">Polychaete worm</name>
    <dbReference type="NCBI Taxonomy" id="283909"/>
    <lineage>
        <taxon>Eukaryota</taxon>
        <taxon>Metazoa</taxon>
        <taxon>Spiralia</taxon>
        <taxon>Lophotrochozoa</taxon>
        <taxon>Annelida</taxon>
        <taxon>Polychaeta</taxon>
        <taxon>Sedentaria</taxon>
        <taxon>Scolecida</taxon>
        <taxon>Capitellidae</taxon>
        <taxon>Capitella</taxon>
    </lineage>
</organism>
<reference evidence="5" key="3">
    <citation type="submission" date="2015-06" db="UniProtKB">
        <authorList>
            <consortium name="EnsemblMetazoa"/>
        </authorList>
    </citation>
    <scope>IDENTIFICATION</scope>
</reference>
<dbReference type="OMA" id="HPIKHGV"/>
<dbReference type="SUPFAM" id="SSF53067">
    <property type="entry name" value="Actin-like ATPase domain"/>
    <property type="match status" value="2"/>
</dbReference>
<dbReference type="SMART" id="SM00268">
    <property type="entry name" value="ACTIN"/>
    <property type="match status" value="1"/>
</dbReference>
<dbReference type="Proteomes" id="UP000014760">
    <property type="component" value="Unassembled WGS sequence"/>
</dbReference>
<dbReference type="FunFam" id="3.30.420.40:FF:000050">
    <property type="entry name" value="Actin, alpha skeletal muscle"/>
    <property type="match status" value="1"/>
</dbReference>
<comment type="function">
    <text evidence="1">Actins are highly conserved proteins that are involved in various types of cell motility and are ubiquitously expressed in all eukaryotic cells.</text>
</comment>
<reference evidence="4 6" key="2">
    <citation type="journal article" date="2013" name="Nature">
        <title>Insights into bilaterian evolution from three spiralian genomes.</title>
        <authorList>
            <person name="Simakov O."/>
            <person name="Marletaz F."/>
            <person name="Cho S.J."/>
            <person name="Edsinger-Gonzales E."/>
            <person name="Havlak P."/>
            <person name="Hellsten U."/>
            <person name="Kuo D.H."/>
            <person name="Larsson T."/>
            <person name="Lv J."/>
            <person name="Arendt D."/>
            <person name="Savage R."/>
            <person name="Osoegawa K."/>
            <person name="de Jong P."/>
            <person name="Grimwood J."/>
            <person name="Chapman J.A."/>
            <person name="Shapiro H."/>
            <person name="Aerts A."/>
            <person name="Otillar R.P."/>
            <person name="Terry A.Y."/>
            <person name="Boore J.L."/>
            <person name="Grigoriev I.V."/>
            <person name="Lindberg D.R."/>
            <person name="Seaver E.C."/>
            <person name="Weisblat D.A."/>
            <person name="Putnam N.H."/>
            <person name="Rokhsar D.S."/>
        </authorList>
    </citation>
    <scope>NUCLEOTIDE SEQUENCE</scope>
    <source>
        <strain evidence="4 6">I ESC-2004</strain>
    </source>
</reference>
<dbReference type="AlphaFoldDB" id="R7UQM5"/>
<gene>
    <name evidence="4" type="ORF">CAPTEDRAFT_189560</name>
</gene>
<evidence type="ECO:0000313" key="6">
    <source>
        <dbReference type="Proteomes" id="UP000014760"/>
    </source>
</evidence>
<dbReference type="InterPro" id="IPR004000">
    <property type="entry name" value="Actin"/>
</dbReference>
<dbReference type="EnsemblMetazoa" id="CapteT189560">
    <property type="protein sequence ID" value="CapteP189560"/>
    <property type="gene ID" value="CapteG189560"/>
</dbReference>
<dbReference type="OrthoDB" id="5132116at2759"/>
<dbReference type="PRINTS" id="PR00190">
    <property type="entry name" value="ACTIN"/>
</dbReference>
<dbReference type="PANTHER" id="PTHR11937">
    <property type="entry name" value="ACTIN"/>
    <property type="match status" value="1"/>
</dbReference>
<dbReference type="InterPro" id="IPR043129">
    <property type="entry name" value="ATPase_NBD"/>
</dbReference>
<dbReference type="Gene3D" id="3.30.420.40">
    <property type="match status" value="2"/>
</dbReference>
<comment type="similarity">
    <text evidence="2 3">Belongs to the actin family.</text>
</comment>
<sequence length="357" mass="39561">MPIILDTGSSLCKAGFAGDDAPKAIFPTIVGRLLSDESVHAVGRDAIKNDYVITEPVQGGMVRSWDDLQLIWKSAFDRLEADPVEHAVLIPDHVGNPGVHREKMAQILFEEFQVPSLNINNPSVLNIMAAGRGTSLSVEMGHGQITLNAIYEGYLITEAQKKINIGGNTITKFLGELLETRGKTFQSVEDKFALKEMKEKLCFASKDYEGDISRSSDLQETFDLPDGSSIVIGRERFECVEALFQNHLLGMDEKGLHNFIHQSINACDMSCRPDICANIVLSGGCSNIPFFKDRLHAELKSLFPEKLKLNVIAQEHRAEHTWIGGSIYAALSYFPQNCVTKEEFAEQGAKIISQKFQ</sequence>
<accession>R7UQM5</accession>
<reference evidence="6" key="1">
    <citation type="submission" date="2012-12" db="EMBL/GenBank/DDBJ databases">
        <authorList>
            <person name="Hellsten U."/>
            <person name="Grimwood J."/>
            <person name="Chapman J.A."/>
            <person name="Shapiro H."/>
            <person name="Aerts A."/>
            <person name="Otillar R.P."/>
            <person name="Terry A.Y."/>
            <person name="Boore J.L."/>
            <person name="Simakov O."/>
            <person name="Marletaz F."/>
            <person name="Cho S.-J."/>
            <person name="Edsinger-Gonzales E."/>
            <person name="Havlak P."/>
            <person name="Kuo D.-H."/>
            <person name="Larsson T."/>
            <person name="Lv J."/>
            <person name="Arendt D."/>
            <person name="Savage R."/>
            <person name="Osoegawa K."/>
            <person name="de Jong P."/>
            <person name="Lindberg D.R."/>
            <person name="Seaver E.C."/>
            <person name="Weisblat D.A."/>
            <person name="Putnam N.H."/>
            <person name="Grigoriev I.V."/>
            <person name="Rokhsar D.S."/>
        </authorList>
    </citation>
    <scope>NUCLEOTIDE SEQUENCE</scope>
    <source>
        <strain evidence="6">I ESC-2004</strain>
    </source>
</reference>
<dbReference type="EMBL" id="KB301320">
    <property type="protein sequence ID" value="ELU05711.1"/>
    <property type="molecule type" value="Genomic_DNA"/>
</dbReference>
<proteinExistence type="inferred from homology"/>
<dbReference type="STRING" id="283909.R7UQM5"/>
<protein>
    <recommendedName>
        <fullName evidence="7">Actin, cytoplasmic</fullName>
    </recommendedName>
</protein>
<evidence type="ECO:0000256" key="3">
    <source>
        <dbReference type="RuleBase" id="RU000487"/>
    </source>
</evidence>
<evidence type="ECO:0000313" key="4">
    <source>
        <dbReference type="EMBL" id="ELU05711.1"/>
    </source>
</evidence>